<dbReference type="EMBL" id="JAGHQM010000630">
    <property type="protein sequence ID" value="KAH0559313.1"/>
    <property type="molecule type" value="Genomic_DNA"/>
</dbReference>
<accession>A0A9P8LBB4</accession>
<dbReference type="AlphaFoldDB" id="A0A9P8LBB4"/>
<evidence type="ECO:0000313" key="3">
    <source>
        <dbReference type="Proteomes" id="UP000750711"/>
    </source>
</evidence>
<dbReference type="Proteomes" id="UP000750711">
    <property type="component" value="Unassembled WGS sequence"/>
</dbReference>
<sequence>MPSLCSDLYFSATSCFNATSPSDCFCRKLLVTSCSRICQHDEEAAAYLRWIKAACGGKQQNPNATAATGAFSPNWVDWNAFQATAYQNLFPWKWYIHYTPPNGTRTAPPPTCPSNLSKLGAFVLVNAVILLVTAILGRATVVQAVTFGKLGTPGSPFWPFTALCTTGLSILANFANAYIVHSTPGYGHTSTTELALLWLSRPRISWVAVVLVMIERERGMYFSVGASALLSEVILQTLGAVYLGRTVHFAQVYKYLRIGHVDGVVIPRGKWAYVMFIGAALWITAIGFVFFLIIWTFFGLGRIARDLWGFLARRAGASGSDAWETTKAVAGVAKLGWVVWKRSMLERLGVTQQIMLGLAERLPGVREAVVLLVRYRHMVRGAPGHLPGQPAIGGGQQQLPIDAAPHQELIHVPQLQLAPPQVPPLPLAAPTSYLDWLYSMGLSSEALKNMLICFQWMVFPFLGQWLFWAGFVNFAEDL</sequence>
<feature type="transmembrane region" description="Helical" evidence="1">
    <location>
        <begin position="450"/>
        <end position="471"/>
    </location>
</feature>
<evidence type="ECO:0000313" key="2">
    <source>
        <dbReference type="EMBL" id="KAH0559313.1"/>
    </source>
</evidence>
<organism evidence="2 3">
    <name type="scientific">Trichoglossum hirsutum</name>
    <dbReference type="NCBI Taxonomy" id="265104"/>
    <lineage>
        <taxon>Eukaryota</taxon>
        <taxon>Fungi</taxon>
        <taxon>Dikarya</taxon>
        <taxon>Ascomycota</taxon>
        <taxon>Pezizomycotina</taxon>
        <taxon>Geoglossomycetes</taxon>
        <taxon>Geoglossales</taxon>
        <taxon>Geoglossaceae</taxon>
        <taxon>Trichoglossum</taxon>
    </lineage>
</organism>
<keyword evidence="1" id="KW-0812">Transmembrane</keyword>
<feature type="transmembrane region" description="Helical" evidence="1">
    <location>
        <begin position="221"/>
        <end position="243"/>
    </location>
</feature>
<reference evidence="2" key="1">
    <citation type="submission" date="2021-03" db="EMBL/GenBank/DDBJ databases">
        <title>Comparative genomics and phylogenomic investigation of the class Geoglossomycetes provide insights into ecological specialization and systematics.</title>
        <authorList>
            <person name="Melie T."/>
            <person name="Pirro S."/>
            <person name="Miller A.N."/>
            <person name="Quandt A."/>
        </authorList>
    </citation>
    <scope>NUCLEOTIDE SEQUENCE</scope>
    <source>
        <strain evidence="2">CAQ_001_2017</strain>
    </source>
</reference>
<protein>
    <submittedName>
        <fullName evidence="2">Uncharacterized protein</fullName>
    </submittedName>
</protein>
<name>A0A9P8LBB4_9PEZI</name>
<keyword evidence="1" id="KW-1133">Transmembrane helix</keyword>
<comment type="caution">
    <text evidence="2">The sequence shown here is derived from an EMBL/GenBank/DDBJ whole genome shotgun (WGS) entry which is preliminary data.</text>
</comment>
<proteinExistence type="predicted"/>
<gene>
    <name evidence="2" type="ORF">GP486_004176</name>
</gene>
<feature type="transmembrane region" description="Helical" evidence="1">
    <location>
        <begin position="271"/>
        <end position="298"/>
    </location>
</feature>
<feature type="transmembrane region" description="Helical" evidence="1">
    <location>
        <begin position="119"/>
        <end position="137"/>
    </location>
</feature>
<keyword evidence="3" id="KW-1185">Reference proteome</keyword>
<evidence type="ECO:0000256" key="1">
    <source>
        <dbReference type="SAM" id="Phobius"/>
    </source>
</evidence>
<feature type="transmembrane region" description="Helical" evidence="1">
    <location>
        <begin position="157"/>
        <end position="175"/>
    </location>
</feature>
<keyword evidence="1" id="KW-0472">Membrane</keyword>